<accession>A0A317WUV2</accession>
<sequence length="69" mass="7504">MSHYRLQTKCHGSNAVAVACSWDAPRRERLGLKVDSLFTSSGRSKVEYSVRQDALAGGQIPPGGCLRRA</sequence>
<dbReference type="GeneID" id="37060328"/>
<dbReference type="PROSITE" id="PS51257">
    <property type="entry name" value="PROKAR_LIPOPROTEIN"/>
    <property type="match status" value="1"/>
</dbReference>
<organism evidence="1 2">
    <name type="scientific">Aspergillus heteromorphus CBS 117.55</name>
    <dbReference type="NCBI Taxonomy" id="1448321"/>
    <lineage>
        <taxon>Eukaryota</taxon>
        <taxon>Fungi</taxon>
        <taxon>Dikarya</taxon>
        <taxon>Ascomycota</taxon>
        <taxon>Pezizomycotina</taxon>
        <taxon>Eurotiomycetes</taxon>
        <taxon>Eurotiomycetidae</taxon>
        <taxon>Eurotiales</taxon>
        <taxon>Aspergillaceae</taxon>
        <taxon>Aspergillus</taxon>
        <taxon>Aspergillus subgen. Circumdati</taxon>
    </lineage>
</organism>
<evidence type="ECO:0000313" key="2">
    <source>
        <dbReference type="Proteomes" id="UP000247233"/>
    </source>
</evidence>
<protein>
    <submittedName>
        <fullName evidence="1">Uncharacterized protein</fullName>
    </submittedName>
</protein>
<dbReference type="VEuPathDB" id="FungiDB:BO70DRAFT_136634"/>
<name>A0A317WUV2_9EURO</name>
<dbReference type="AlphaFoldDB" id="A0A317WUV2"/>
<reference evidence="1 2" key="1">
    <citation type="submission" date="2016-12" db="EMBL/GenBank/DDBJ databases">
        <title>The genomes of Aspergillus section Nigri reveals drivers in fungal speciation.</title>
        <authorList>
            <consortium name="DOE Joint Genome Institute"/>
            <person name="Vesth T.C."/>
            <person name="Nybo J."/>
            <person name="Theobald S."/>
            <person name="Brandl J."/>
            <person name="Frisvad J.C."/>
            <person name="Nielsen K.F."/>
            <person name="Lyhne E.K."/>
            <person name="Kogle M.E."/>
            <person name="Kuo A."/>
            <person name="Riley R."/>
            <person name="Clum A."/>
            <person name="Nolan M."/>
            <person name="Lipzen A."/>
            <person name="Salamov A."/>
            <person name="Henrissat B."/>
            <person name="Wiebenga A."/>
            <person name="De Vries R.P."/>
            <person name="Grigoriev I.V."/>
            <person name="Mortensen U.H."/>
            <person name="Andersen M.R."/>
            <person name="Baker S.E."/>
        </authorList>
    </citation>
    <scope>NUCLEOTIDE SEQUENCE [LARGE SCALE GENOMIC DNA]</scope>
    <source>
        <strain evidence="1 2">CBS 117.55</strain>
    </source>
</reference>
<comment type="caution">
    <text evidence="1">The sequence shown here is derived from an EMBL/GenBank/DDBJ whole genome shotgun (WGS) entry which is preliminary data.</text>
</comment>
<gene>
    <name evidence="1" type="ORF">BO70DRAFT_136634</name>
</gene>
<evidence type="ECO:0000313" key="1">
    <source>
        <dbReference type="EMBL" id="PWY90204.1"/>
    </source>
</evidence>
<keyword evidence="2" id="KW-1185">Reference proteome</keyword>
<dbReference type="RefSeq" id="XP_025403035.1">
    <property type="nucleotide sequence ID" value="XM_025538091.1"/>
</dbReference>
<proteinExistence type="predicted"/>
<dbReference type="Proteomes" id="UP000247233">
    <property type="component" value="Unassembled WGS sequence"/>
</dbReference>
<dbReference type="EMBL" id="MSFL01000003">
    <property type="protein sequence ID" value="PWY90204.1"/>
    <property type="molecule type" value="Genomic_DNA"/>
</dbReference>